<evidence type="ECO:0000313" key="10">
    <source>
        <dbReference type="EMBL" id="EKP95154.1"/>
    </source>
</evidence>
<name>K6Q2C9_9FIRM</name>
<dbReference type="InterPro" id="IPR047629">
    <property type="entry name" value="IS1182_transpos"/>
</dbReference>
<keyword evidence="3 7" id="KW-0812">Transmembrane</keyword>
<dbReference type="GO" id="GO:0004803">
    <property type="term" value="F:transposase activity"/>
    <property type="evidence" value="ECO:0007669"/>
    <property type="project" value="InterPro"/>
</dbReference>
<feature type="region of interest" description="Disordered" evidence="6">
    <location>
        <begin position="262"/>
        <end position="282"/>
    </location>
</feature>
<evidence type="ECO:0000256" key="1">
    <source>
        <dbReference type="ARBA" id="ARBA00004141"/>
    </source>
</evidence>
<evidence type="ECO:0000256" key="6">
    <source>
        <dbReference type="SAM" id="MobiDB-lite"/>
    </source>
</evidence>
<feature type="domain" description="Transposase IS4-like" evidence="8">
    <location>
        <begin position="360"/>
        <end position="523"/>
    </location>
</feature>
<gene>
    <name evidence="10" type="ORF">ThesuDRAFT_00885</name>
</gene>
<dbReference type="GO" id="GO:0006313">
    <property type="term" value="P:DNA transposition"/>
    <property type="evidence" value="ECO:0007669"/>
    <property type="project" value="InterPro"/>
</dbReference>
<dbReference type="Proteomes" id="UP000005710">
    <property type="component" value="Unassembled WGS sequence"/>
</dbReference>
<proteinExistence type="predicted"/>
<evidence type="ECO:0000256" key="3">
    <source>
        <dbReference type="ARBA" id="ARBA00022692"/>
    </source>
</evidence>
<evidence type="ECO:0000259" key="8">
    <source>
        <dbReference type="Pfam" id="PF01609"/>
    </source>
</evidence>
<feature type="region of interest" description="Disordered" evidence="6">
    <location>
        <begin position="446"/>
        <end position="465"/>
    </location>
</feature>
<dbReference type="NCBIfam" id="NF033551">
    <property type="entry name" value="transpos_IS1182"/>
    <property type="match status" value="1"/>
</dbReference>
<dbReference type="InterPro" id="IPR000175">
    <property type="entry name" value="Na/ntran_symport"/>
</dbReference>
<dbReference type="OrthoDB" id="9789070at2"/>
<feature type="domain" description="Transposase InsH N-terminal" evidence="9">
    <location>
        <begin position="104"/>
        <end position="195"/>
    </location>
</feature>
<reference evidence="10" key="2">
    <citation type="submission" date="2012-10" db="EMBL/GenBank/DDBJ databases">
        <title>Improved high-quality draft of Thermaerobacter subterraneus C21, DSM 13965.</title>
        <authorList>
            <consortium name="DOE Joint Genome Institute"/>
            <person name="Eisen J."/>
            <person name="Huntemann M."/>
            <person name="Wei C.-L."/>
            <person name="Han J."/>
            <person name="Detter J.C."/>
            <person name="Han C."/>
            <person name="Tapia R."/>
            <person name="Chen A."/>
            <person name="Kyrpides N."/>
            <person name="Mavromatis K."/>
            <person name="Markowitz V."/>
            <person name="Szeto E."/>
            <person name="Ivanova N."/>
            <person name="Mikhailova N."/>
            <person name="Ovchinnikova G."/>
            <person name="Pagani I."/>
            <person name="Pati A."/>
            <person name="Goodwin L."/>
            <person name="Nordberg H.P."/>
            <person name="Cantor M.N."/>
            <person name="Hua S.X."/>
            <person name="Woyke T."/>
            <person name="Eisen J."/>
            <person name="Klenk H.-P."/>
        </authorList>
    </citation>
    <scope>NUCLEOTIDE SEQUENCE [LARGE SCALE GENOMIC DNA]</scope>
    <source>
        <strain evidence="10">DSM 13965</strain>
    </source>
</reference>
<dbReference type="EMBL" id="AENY02000002">
    <property type="protein sequence ID" value="EKP95154.1"/>
    <property type="molecule type" value="Genomic_DNA"/>
</dbReference>
<feature type="transmembrane region" description="Helical" evidence="7">
    <location>
        <begin position="36"/>
        <end position="59"/>
    </location>
</feature>
<keyword evidence="11" id="KW-1185">Reference proteome</keyword>
<keyword evidence="5 7" id="KW-0472">Membrane</keyword>
<dbReference type="GO" id="GO:0003677">
    <property type="term" value="F:DNA binding"/>
    <property type="evidence" value="ECO:0007669"/>
    <property type="project" value="InterPro"/>
</dbReference>
<feature type="region of interest" description="Disordered" evidence="6">
    <location>
        <begin position="309"/>
        <end position="349"/>
    </location>
</feature>
<evidence type="ECO:0000256" key="5">
    <source>
        <dbReference type="ARBA" id="ARBA00023136"/>
    </source>
</evidence>
<evidence type="ECO:0000256" key="2">
    <source>
        <dbReference type="ARBA" id="ARBA00022448"/>
    </source>
</evidence>
<organism evidence="10 11">
    <name type="scientific">Thermaerobacter subterraneus DSM 13965</name>
    <dbReference type="NCBI Taxonomy" id="867903"/>
    <lineage>
        <taxon>Bacteria</taxon>
        <taxon>Bacillati</taxon>
        <taxon>Bacillota</taxon>
        <taxon>Clostridia</taxon>
        <taxon>Eubacteriales</taxon>
        <taxon>Clostridiales Family XVII. Incertae Sedis</taxon>
        <taxon>Thermaerobacter</taxon>
    </lineage>
</organism>
<feature type="compositionally biased region" description="Basic and acidic residues" evidence="6">
    <location>
        <begin position="309"/>
        <end position="323"/>
    </location>
</feature>
<comment type="subcellular location">
    <subcellularLocation>
        <location evidence="1">Membrane</location>
        <topology evidence="1">Multi-pass membrane protein</topology>
    </subcellularLocation>
</comment>
<dbReference type="eggNOG" id="COG3666">
    <property type="taxonomic scope" value="Bacteria"/>
</dbReference>
<dbReference type="InterPro" id="IPR008490">
    <property type="entry name" value="Transposase_InsH_N"/>
</dbReference>
<comment type="caution">
    <text evidence="10">The sequence shown here is derived from an EMBL/GenBank/DDBJ whole genome shotgun (WGS) entry which is preliminary data.</text>
</comment>
<dbReference type="AlphaFoldDB" id="K6Q2C9"/>
<evidence type="ECO:0000259" key="9">
    <source>
        <dbReference type="Pfam" id="PF05598"/>
    </source>
</evidence>
<reference evidence="10" key="1">
    <citation type="submission" date="2010-10" db="EMBL/GenBank/DDBJ databases">
        <authorList>
            <consortium name="US DOE Joint Genome Institute (JGI-PGF)"/>
            <person name="Lucas S."/>
            <person name="Copeland A."/>
            <person name="Lapidus A."/>
            <person name="Bruce D."/>
            <person name="Goodwin L."/>
            <person name="Pitluck S."/>
            <person name="Kyrpides N."/>
            <person name="Mavromatis K."/>
            <person name="Detter J.C."/>
            <person name="Han C."/>
            <person name="Land M."/>
            <person name="Hauser L."/>
            <person name="Markowitz V."/>
            <person name="Cheng J.-F."/>
            <person name="Hugenholtz P."/>
            <person name="Woyke T."/>
            <person name="Wu D."/>
            <person name="Pukall R."/>
            <person name="Wahrenburg C."/>
            <person name="Brambilla E."/>
            <person name="Klenk H.-P."/>
            <person name="Eisen J.A."/>
        </authorList>
    </citation>
    <scope>NUCLEOTIDE SEQUENCE [LARGE SCALE GENOMIC DNA]</scope>
    <source>
        <strain evidence="10">DSM 13965</strain>
    </source>
</reference>
<evidence type="ECO:0000256" key="4">
    <source>
        <dbReference type="ARBA" id="ARBA00022989"/>
    </source>
</evidence>
<keyword evidence="4 7" id="KW-1133">Transmembrane helix</keyword>
<evidence type="ECO:0000313" key="11">
    <source>
        <dbReference type="Proteomes" id="UP000005710"/>
    </source>
</evidence>
<evidence type="ECO:0000256" key="7">
    <source>
        <dbReference type="SAM" id="Phobius"/>
    </source>
</evidence>
<dbReference type="PANTHER" id="PTHR33408">
    <property type="entry name" value="TRANSPOSASE"/>
    <property type="match status" value="1"/>
</dbReference>
<dbReference type="InterPro" id="IPR002559">
    <property type="entry name" value="Transposase_11"/>
</dbReference>
<protein>
    <submittedName>
        <fullName evidence="10">SNF family Na+-dependent transporter</fullName>
    </submittedName>
</protein>
<dbReference type="Pfam" id="PF05598">
    <property type="entry name" value="DUF772"/>
    <property type="match status" value="1"/>
</dbReference>
<dbReference type="GO" id="GO:0016020">
    <property type="term" value="C:membrane"/>
    <property type="evidence" value="ECO:0007669"/>
    <property type="project" value="UniProtKB-SubCell"/>
</dbReference>
<feature type="compositionally biased region" description="Basic and acidic residues" evidence="6">
    <location>
        <begin position="339"/>
        <end position="349"/>
    </location>
</feature>
<dbReference type="HOGENOM" id="CLU_021293_12_2_9"/>
<feature type="compositionally biased region" description="Basic residues" evidence="6">
    <location>
        <begin position="450"/>
        <end position="465"/>
    </location>
</feature>
<sequence>MAAYGQVFFSATLAVGVMIAYASYLPRKSDLVNSAFITVFANSSFDFLAGLAVFSVLAARVNNAASARRSGSIFRLTCRRRKTMNRKKFRDYQPHQLMILPPALDEWLPEDHPVHFISQVVDQFDLSAVYNDYTERRGQPPYEPRMMVKVWVYAYMRGIRSSRRLERALYEDVGFRVLAANQQPDHWTLSNFRRRHHEALARLFVQSVRLAQEAGLVKLRHVAVDGTKLKAYASKHSAMSYGRMKEEERRLTEEIRRYLEEVEANDRAEDDEHGSDSGWRLPPELATAEKRLKAIQAAKARLEQRARAEAEAKEAAREAEAAKKGRRSRRKQAPSDPLPADKDQINFTDPESRILRSADKAFIQGYNAQLAVDAETHVIVAADLTNQAADAPHLLGQLQQVEVNTGCHPRELSADAGYYSDANLQALEERGVEAFIPPDKIRHTEWRQRQPPRGRMPKHMTARDRMRRKLRTVRGRRRYKLRQCSVEPVIGHLKEAMGLRQLLLRGLSKARFEWLFSCTAFNLMKLWRHHALARRMEAIATS</sequence>
<dbReference type="Pfam" id="PF00209">
    <property type="entry name" value="SNF"/>
    <property type="match status" value="1"/>
</dbReference>
<dbReference type="eggNOG" id="COG0733">
    <property type="taxonomic scope" value="Bacteria"/>
</dbReference>
<dbReference type="InterPro" id="IPR037272">
    <property type="entry name" value="SNS_sf"/>
</dbReference>
<dbReference type="Pfam" id="PF01609">
    <property type="entry name" value="DDE_Tnp_1"/>
    <property type="match status" value="1"/>
</dbReference>
<dbReference type="PROSITE" id="PS50267">
    <property type="entry name" value="NA_NEUROTRAN_SYMP_3"/>
    <property type="match status" value="1"/>
</dbReference>
<dbReference type="SUPFAM" id="SSF161070">
    <property type="entry name" value="SNF-like"/>
    <property type="match status" value="1"/>
</dbReference>
<feature type="transmembrane region" description="Helical" evidence="7">
    <location>
        <begin position="7"/>
        <end position="24"/>
    </location>
</feature>
<accession>K6Q2C9</accession>
<keyword evidence="2" id="KW-0813">Transport</keyword>